<dbReference type="AlphaFoldDB" id="A0A1L9QJM5"/>
<dbReference type="InterPro" id="IPR002035">
    <property type="entry name" value="VWF_A"/>
</dbReference>
<sequence length="224" mass="24702">MPESLRLDEAVEFAENPEPRCPCVLLLDTSGSMQGESLDALHEGLETFRTDLNKDTLAARRVEVAIVSFNNEIKVELDFVTADQFETPKLKSQGMTYMGGAINTGLDLIEARKAEYRANGIAYYRPWVFLITDGAPQGEPEEVVQKAAQRIQQAENNKQVAFFAVGVENADLAQLSEIVVRTPVKLKGLNFVEMFLWLSASMSAVSHSKIDDQVALPPPGWGTV</sequence>
<accession>A0A1L9QJM5</accession>
<keyword evidence="3" id="KW-1185">Reference proteome</keyword>
<proteinExistence type="predicted"/>
<name>A0A1L9QJM5_9CYAN</name>
<evidence type="ECO:0000313" key="2">
    <source>
        <dbReference type="EMBL" id="OJJ14665.1"/>
    </source>
</evidence>
<protein>
    <recommendedName>
        <fullName evidence="1">VWFA domain-containing protein</fullName>
    </recommendedName>
</protein>
<dbReference type="Proteomes" id="UP000183940">
    <property type="component" value="Unassembled WGS sequence"/>
</dbReference>
<organism evidence="2 3">
    <name type="scientific">Roseofilum reptotaenium AO1-A</name>
    <dbReference type="NCBI Taxonomy" id="1925591"/>
    <lineage>
        <taxon>Bacteria</taxon>
        <taxon>Bacillati</taxon>
        <taxon>Cyanobacteriota</taxon>
        <taxon>Cyanophyceae</taxon>
        <taxon>Desertifilales</taxon>
        <taxon>Desertifilaceae</taxon>
        <taxon>Roseofilum</taxon>
    </lineage>
</organism>
<dbReference type="SUPFAM" id="SSF53300">
    <property type="entry name" value="vWA-like"/>
    <property type="match status" value="1"/>
</dbReference>
<dbReference type="Gene3D" id="3.40.50.410">
    <property type="entry name" value="von Willebrand factor, type A domain"/>
    <property type="match status" value="1"/>
</dbReference>
<dbReference type="PIRSF" id="PIRSF020634">
    <property type="entry name" value="TerY_vWA"/>
    <property type="match status" value="1"/>
</dbReference>
<dbReference type="Pfam" id="PF00092">
    <property type="entry name" value="VWA"/>
    <property type="match status" value="1"/>
</dbReference>
<feature type="domain" description="VWFA" evidence="1">
    <location>
        <begin position="22"/>
        <end position="214"/>
    </location>
</feature>
<dbReference type="SMART" id="SM00327">
    <property type="entry name" value="VWA"/>
    <property type="match status" value="1"/>
</dbReference>
<gene>
    <name evidence="2" type="ORF">BI308_24840</name>
</gene>
<dbReference type="STRING" id="1925591.BI308_24840"/>
<dbReference type="PROSITE" id="PS50234">
    <property type="entry name" value="VWFA"/>
    <property type="match status" value="1"/>
</dbReference>
<reference evidence="2" key="1">
    <citation type="submission" date="2016-10" db="EMBL/GenBank/DDBJ databases">
        <title>CRISPR-Cas defence system in Roseofilum reptotaenium: evidence of a bacteriophage-cyanobacterium arms race in the coral black band disease.</title>
        <authorList>
            <person name="Buerger P."/>
            <person name="Wood-Charlson E.M."/>
            <person name="Weynberg K.D."/>
            <person name="Willis B."/>
            <person name="Van Oppen M.J."/>
        </authorList>
    </citation>
    <scope>NUCLEOTIDE SEQUENCE [LARGE SCALE GENOMIC DNA]</scope>
    <source>
        <strain evidence="2">AO1-A</strain>
    </source>
</reference>
<evidence type="ECO:0000313" key="3">
    <source>
        <dbReference type="Proteomes" id="UP000183940"/>
    </source>
</evidence>
<dbReference type="EMBL" id="MLAW01000077">
    <property type="protein sequence ID" value="OJJ14665.1"/>
    <property type="molecule type" value="Genomic_DNA"/>
</dbReference>
<comment type="caution">
    <text evidence="2">The sequence shown here is derived from an EMBL/GenBank/DDBJ whole genome shotgun (WGS) entry which is preliminary data.</text>
</comment>
<dbReference type="InterPro" id="IPR011392">
    <property type="entry name" value="Tellurite-R_TerY"/>
</dbReference>
<dbReference type="InterPro" id="IPR036465">
    <property type="entry name" value="vWFA_dom_sf"/>
</dbReference>
<evidence type="ECO:0000259" key="1">
    <source>
        <dbReference type="PROSITE" id="PS50234"/>
    </source>
</evidence>